<feature type="compositionally biased region" description="Basic and acidic residues" evidence="1">
    <location>
        <begin position="49"/>
        <end position="66"/>
    </location>
</feature>
<dbReference type="EMBL" id="MSTR01000004">
    <property type="protein sequence ID" value="ONN43747.1"/>
    <property type="molecule type" value="Genomic_DNA"/>
</dbReference>
<feature type="compositionally biased region" description="Polar residues" evidence="1">
    <location>
        <begin position="67"/>
        <end position="79"/>
    </location>
</feature>
<comment type="caution">
    <text evidence="2">The sequence shown here is derived from an EMBL/GenBank/DDBJ whole genome shotgun (WGS) entry which is preliminary data.</text>
</comment>
<protein>
    <submittedName>
        <fullName evidence="2">Uncharacterized protein</fullName>
    </submittedName>
</protein>
<feature type="compositionally biased region" description="Polar residues" evidence="1">
    <location>
        <begin position="1"/>
        <end position="12"/>
    </location>
</feature>
<dbReference type="Proteomes" id="UP000189299">
    <property type="component" value="Unassembled WGS sequence"/>
</dbReference>
<accession>A0A1V2UL32</accession>
<feature type="region of interest" description="Disordered" evidence="1">
    <location>
        <begin position="1"/>
        <end position="29"/>
    </location>
</feature>
<proteinExistence type="predicted"/>
<name>A0A1V2UL32_ENTMU</name>
<sequence length="95" mass="11163">MISQPGMSNFKNTEVILHPQATDTPVPSKKELEQEYLKRRRRMIKEWDEPDRVKNQRGMSADRENSHLANSVERMTTNKEVGLNIRKSKKKEVIK</sequence>
<evidence type="ECO:0000256" key="1">
    <source>
        <dbReference type="SAM" id="MobiDB-lite"/>
    </source>
</evidence>
<evidence type="ECO:0000313" key="3">
    <source>
        <dbReference type="Proteomes" id="UP000189299"/>
    </source>
</evidence>
<evidence type="ECO:0000313" key="2">
    <source>
        <dbReference type="EMBL" id="ONN43747.1"/>
    </source>
</evidence>
<reference evidence="2 3" key="1">
    <citation type="submission" date="2016-12" db="EMBL/GenBank/DDBJ databases">
        <authorList>
            <person name="Song W.-J."/>
            <person name="Kurnit D.M."/>
        </authorList>
    </citation>
    <scope>NUCLEOTIDE SEQUENCE [LARGE SCALE GENOMIC DNA]</scope>
    <source>
        <strain evidence="2 3">CGB1038-1_S1</strain>
    </source>
</reference>
<organism evidence="2 3">
    <name type="scientific">Enterococcus mundtii</name>
    <dbReference type="NCBI Taxonomy" id="53346"/>
    <lineage>
        <taxon>Bacteria</taxon>
        <taxon>Bacillati</taxon>
        <taxon>Bacillota</taxon>
        <taxon>Bacilli</taxon>
        <taxon>Lactobacillales</taxon>
        <taxon>Enterococcaceae</taxon>
        <taxon>Enterococcus</taxon>
    </lineage>
</organism>
<gene>
    <name evidence="2" type="ORF">BTN92_05430</name>
</gene>
<feature type="region of interest" description="Disordered" evidence="1">
    <location>
        <begin position="49"/>
        <end position="95"/>
    </location>
</feature>
<feature type="compositionally biased region" description="Basic residues" evidence="1">
    <location>
        <begin position="86"/>
        <end position="95"/>
    </location>
</feature>
<dbReference type="AlphaFoldDB" id="A0A1V2UL32"/>